<organism evidence="13">
    <name type="scientific">hydrothermal vent metagenome</name>
    <dbReference type="NCBI Taxonomy" id="652676"/>
    <lineage>
        <taxon>unclassified sequences</taxon>
        <taxon>metagenomes</taxon>
        <taxon>ecological metagenomes</taxon>
    </lineage>
</organism>
<dbReference type="GO" id="GO:0005737">
    <property type="term" value="C:cytoplasm"/>
    <property type="evidence" value="ECO:0007669"/>
    <property type="project" value="TreeGrafter"/>
</dbReference>
<reference evidence="13" key="1">
    <citation type="submission" date="2018-06" db="EMBL/GenBank/DDBJ databases">
        <authorList>
            <person name="Zhirakovskaya E."/>
        </authorList>
    </citation>
    <scope>NUCLEOTIDE SEQUENCE</scope>
</reference>
<dbReference type="InterPro" id="IPR051912">
    <property type="entry name" value="Alkylbase_DNA_Glycosylase/TA"/>
</dbReference>
<dbReference type="GO" id="GO:0006285">
    <property type="term" value="P:base-excision repair, AP site formation"/>
    <property type="evidence" value="ECO:0007669"/>
    <property type="project" value="TreeGrafter"/>
</dbReference>
<protein>
    <submittedName>
        <fullName evidence="13">Methylphosphotriester-DNA--protein-cysteine S-methyltransferase / DNA-3-methyladenine glycosylase II</fullName>
        <ecNumber evidence="13">3.2.2.21</ecNumber>
    </submittedName>
</protein>
<sequence>MNLDHDACYRAIVTRDARFDGRLYTGVRTTGIYCRPICPARTPKRENVSFYPTAAAAQEAGFRPCLRCRPENSPDLAVWNGTSNTVKRALALIGEGAMDGETVDHLAGQLGVGERHLRRLFQQHLGASPIAIAQTRRILFAKQLIMETRMPMTEIAHAAGFGSIRRFNAVFQALYKRPPGALRRTRQDAHSNASTVSDIVLPMAYAAPYDWSSMISFLKARAIPGVEWVDRKNRYHRSITLDGCQGTVRVAFDENKKCLRATIRFPRVSSLAFIVSRLRRVFDLTANPTAIDTHLANDSRLASLIAARPGLRVPGAWDGFELGIRAILGQQISVGAATALAGKLVSQYGKPLDSSLKTEGLSHVFPSAKCLAAADLRSLGMPGTRARALSALSKAVLENPNMFSASQTSDVTLERLKALPGVGDWTSQYILMRAFSEPDAFPAADIGLMRAMATKKGQRPTPAKLLERAEIWRPWRAYAALHLWTSGSNTHAMYNKKNITNAKTLTT</sequence>
<dbReference type="PROSITE" id="PS00041">
    <property type="entry name" value="HTH_ARAC_FAMILY_1"/>
    <property type="match status" value="1"/>
</dbReference>
<evidence type="ECO:0000256" key="2">
    <source>
        <dbReference type="ARBA" id="ARBA00022603"/>
    </source>
</evidence>
<keyword evidence="7" id="KW-0805">Transcription regulation</keyword>
<gene>
    <name evidence="13" type="ORF">MNBD_GAMMA19-369</name>
</gene>
<dbReference type="EMBL" id="UOFV01000284">
    <property type="protein sequence ID" value="VAX02022.1"/>
    <property type="molecule type" value="Genomic_DNA"/>
</dbReference>
<evidence type="ECO:0000256" key="9">
    <source>
        <dbReference type="ARBA" id="ARBA00023159"/>
    </source>
</evidence>
<evidence type="ECO:0000259" key="12">
    <source>
        <dbReference type="PROSITE" id="PS01124"/>
    </source>
</evidence>
<dbReference type="Gene3D" id="1.10.10.60">
    <property type="entry name" value="Homeodomain-like"/>
    <property type="match status" value="1"/>
</dbReference>
<dbReference type="GO" id="GO:0006307">
    <property type="term" value="P:DNA alkylation repair"/>
    <property type="evidence" value="ECO:0007669"/>
    <property type="project" value="TreeGrafter"/>
</dbReference>
<evidence type="ECO:0000256" key="5">
    <source>
        <dbReference type="ARBA" id="ARBA00022763"/>
    </source>
</evidence>
<dbReference type="InterPro" id="IPR010316">
    <property type="entry name" value="AlkA_N"/>
</dbReference>
<dbReference type="PANTHER" id="PTHR43003">
    <property type="entry name" value="DNA-3-METHYLADENINE GLYCOSYLASE"/>
    <property type="match status" value="1"/>
</dbReference>
<keyword evidence="13" id="KW-0326">Glycosidase</keyword>
<accession>A0A3B1ADY7</accession>
<evidence type="ECO:0000256" key="7">
    <source>
        <dbReference type="ARBA" id="ARBA00023015"/>
    </source>
</evidence>
<dbReference type="GO" id="GO:0008168">
    <property type="term" value="F:methyltransferase activity"/>
    <property type="evidence" value="ECO:0007669"/>
    <property type="project" value="UniProtKB-KW"/>
</dbReference>
<dbReference type="InterPro" id="IPR004026">
    <property type="entry name" value="Ada_DNA_repair_Zn-bd"/>
</dbReference>
<keyword evidence="2 13" id="KW-0489">Methyltransferase</keyword>
<dbReference type="Pfam" id="PF06029">
    <property type="entry name" value="AlkA_N"/>
    <property type="match status" value="1"/>
</dbReference>
<evidence type="ECO:0000256" key="11">
    <source>
        <dbReference type="ARBA" id="ARBA00023204"/>
    </source>
</evidence>
<evidence type="ECO:0000256" key="10">
    <source>
        <dbReference type="ARBA" id="ARBA00023163"/>
    </source>
</evidence>
<dbReference type="Gene3D" id="1.10.1670.10">
    <property type="entry name" value="Helix-hairpin-Helix base-excision DNA repair enzymes (C-terminal)"/>
    <property type="match status" value="1"/>
</dbReference>
<dbReference type="InterPro" id="IPR018062">
    <property type="entry name" value="HTH_AraC-typ_CS"/>
</dbReference>
<evidence type="ECO:0000256" key="4">
    <source>
        <dbReference type="ARBA" id="ARBA00022723"/>
    </source>
</evidence>
<dbReference type="SMART" id="SM01009">
    <property type="entry name" value="AlkA_N"/>
    <property type="match status" value="1"/>
</dbReference>
<dbReference type="PROSITE" id="PS01124">
    <property type="entry name" value="HTH_ARAC_FAMILY_2"/>
    <property type="match status" value="1"/>
</dbReference>
<keyword evidence="10" id="KW-0804">Transcription</keyword>
<dbReference type="GO" id="GO:0008725">
    <property type="term" value="F:DNA-3-methyladenine glycosylase activity"/>
    <property type="evidence" value="ECO:0007669"/>
    <property type="project" value="TreeGrafter"/>
</dbReference>
<dbReference type="GO" id="GO:0032993">
    <property type="term" value="C:protein-DNA complex"/>
    <property type="evidence" value="ECO:0007669"/>
    <property type="project" value="TreeGrafter"/>
</dbReference>
<keyword evidence="11" id="KW-0234">DNA repair</keyword>
<dbReference type="Pfam" id="PF02805">
    <property type="entry name" value="Ada_Zn_binding"/>
    <property type="match status" value="1"/>
</dbReference>
<keyword evidence="13" id="KW-0378">Hydrolase</keyword>
<dbReference type="AlphaFoldDB" id="A0A3B1ADY7"/>
<dbReference type="GO" id="GO:0008270">
    <property type="term" value="F:zinc ion binding"/>
    <property type="evidence" value="ECO:0007669"/>
    <property type="project" value="InterPro"/>
</dbReference>
<keyword evidence="4" id="KW-0479">Metal-binding</keyword>
<dbReference type="Gene3D" id="3.30.310.20">
    <property type="entry name" value="DNA-3-methyladenine glycosylase AlkA, N-terminal domain"/>
    <property type="match status" value="1"/>
</dbReference>
<dbReference type="InterPro" id="IPR009057">
    <property type="entry name" value="Homeodomain-like_sf"/>
</dbReference>
<feature type="domain" description="HTH araC/xylS-type" evidence="12">
    <location>
        <begin position="87"/>
        <end position="185"/>
    </location>
</feature>
<dbReference type="SUPFAM" id="SSF55945">
    <property type="entry name" value="TATA-box binding protein-like"/>
    <property type="match status" value="1"/>
</dbReference>
<comment type="cofactor">
    <cofactor evidence="1">
        <name>Zn(2+)</name>
        <dbReference type="ChEBI" id="CHEBI:29105"/>
    </cofactor>
</comment>
<evidence type="ECO:0000256" key="1">
    <source>
        <dbReference type="ARBA" id="ARBA00001947"/>
    </source>
</evidence>
<keyword evidence="6" id="KW-0862">Zinc</keyword>
<proteinExistence type="predicted"/>
<dbReference type="SMART" id="SM00342">
    <property type="entry name" value="HTH_ARAC"/>
    <property type="match status" value="1"/>
</dbReference>
<evidence type="ECO:0000256" key="6">
    <source>
        <dbReference type="ARBA" id="ARBA00022833"/>
    </source>
</evidence>
<dbReference type="InterPro" id="IPR018060">
    <property type="entry name" value="HTH_AraC"/>
</dbReference>
<dbReference type="Pfam" id="PF12833">
    <property type="entry name" value="HTH_18"/>
    <property type="match status" value="1"/>
</dbReference>
<keyword evidence="9" id="KW-0010">Activator</keyword>
<dbReference type="FunFam" id="3.40.10.10:FF:000001">
    <property type="entry name" value="DNA-3-methyladenine glycosylase 2"/>
    <property type="match status" value="1"/>
</dbReference>
<evidence type="ECO:0000256" key="8">
    <source>
        <dbReference type="ARBA" id="ARBA00023125"/>
    </source>
</evidence>
<dbReference type="SUPFAM" id="SSF46689">
    <property type="entry name" value="Homeodomain-like"/>
    <property type="match status" value="2"/>
</dbReference>
<dbReference type="Pfam" id="PF00730">
    <property type="entry name" value="HhH-GPD"/>
    <property type="match status" value="1"/>
</dbReference>
<keyword evidence="5" id="KW-0227">DNA damage</keyword>
<dbReference type="InterPro" id="IPR035451">
    <property type="entry name" value="Ada-like_dom_sf"/>
</dbReference>
<dbReference type="SMART" id="SM00478">
    <property type="entry name" value="ENDO3c"/>
    <property type="match status" value="1"/>
</dbReference>
<name>A0A3B1ADY7_9ZZZZ</name>
<evidence type="ECO:0000313" key="13">
    <source>
        <dbReference type="EMBL" id="VAX02022.1"/>
    </source>
</evidence>
<dbReference type="GO" id="GO:0003700">
    <property type="term" value="F:DNA-binding transcription factor activity"/>
    <property type="evidence" value="ECO:0007669"/>
    <property type="project" value="InterPro"/>
</dbReference>
<dbReference type="CDD" id="cd00056">
    <property type="entry name" value="ENDO3c"/>
    <property type="match status" value="1"/>
</dbReference>
<dbReference type="InterPro" id="IPR023170">
    <property type="entry name" value="HhH_base_excis_C"/>
</dbReference>
<dbReference type="Gene3D" id="1.10.340.30">
    <property type="entry name" value="Hypothetical protein, domain 2"/>
    <property type="match status" value="1"/>
</dbReference>
<dbReference type="PANTHER" id="PTHR43003:SF13">
    <property type="entry name" value="DNA-3-METHYLADENINE GLYCOSYLASE 2"/>
    <property type="match status" value="1"/>
</dbReference>
<dbReference type="Gene3D" id="3.40.10.10">
    <property type="entry name" value="DNA Methylphosphotriester Repair Domain"/>
    <property type="match status" value="1"/>
</dbReference>
<keyword evidence="3 13" id="KW-0808">Transferase</keyword>
<dbReference type="SUPFAM" id="SSF48150">
    <property type="entry name" value="DNA-glycosylase"/>
    <property type="match status" value="1"/>
</dbReference>
<dbReference type="InterPro" id="IPR011257">
    <property type="entry name" value="DNA_glycosylase"/>
</dbReference>
<evidence type="ECO:0000256" key="3">
    <source>
        <dbReference type="ARBA" id="ARBA00022679"/>
    </source>
</evidence>
<dbReference type="SUPFAM" id="SSF57884">
    <property type="entry name" value="Ada DNA repair protein, N-terminal domain (N-Ada 10)"/>
    <property type="match status" value="1"/>
</dbReference>
<dbReference type="EC" id="3.2.2.21" evidence="13"/>
<dbReference type="GO" id="GO:0032259">
    <property type="term" value="P:methylation"/>
    <property type="evidence" value="ECO:0007669"/>
    <property type="project" value="UniProtKB-KW"/>
</dbReference>
<dbReference type="GO" id="GO:0032131">
    <property type="term" value="F:alkylated DNA binding"/>
    <property type="evidence" value="ECO:0007669"/>
    <property type="project" value="TreeGrafter"/>
</dbReference>
<dbReference type="GO" id="GO:0043916">
    <property type="term" value="F:DNA-7-methylguanine glycosylase activity"/>
    <property type="evidence" value="ECO:0007669"/>
    <property type="project" value="TreeGrafter"/>
</dbReference>
<dbReference type="GO" id="GO:0043565">
    <property type="term" value="F:sequence-specific DNA binding"/>
    <property type="evidence" value="ECO:0007669"/>
    <property type="project" value="InterPro"/>
</dbReference>
<dbReference type="InterPro" id="IPR003265">
    <property type="entry name" value="HhH-GPD_domain"/>
</dbReference>
<keyword evidence="8" id="KW-0238">DNA-binding</keyword>
<dbReference type="InterPro" id="IPR037046">
    <property type="entry name" value="AlkA_N_sf"/>
</dbReference>